<evidence type="ECO:0000313" key="1">
    <source>
        <dbReference type="EMBL" id="EIW76992.1"/>
    </source>
</evidence>
<proteinExistence type="predicted"/>
<protein>
    <submittedName>
        <fullName evidence="1">Uncharacterized protein</fullName>
    </submittedName>
</protein>
<evidence type="ECO:0000313" key="2">
    <source>
        <dbReference type="Proteomes" id="UP000053558"/>
    </source>
</evidence>
<dbReference type="KEGG" id="cput:CONPUDRAFT_62603"/>
<accession>A0A5M3MCL0</accession>
<dbReference type="GeneID" id="19208244"/>
<dbReference type="AlphaFoldDB" id="A0A5M3MCL0"/>
<dbReference type="OrthoDB" id="2691851at2759"/>
<feature type="non-terminal residue" evidence="1">
    <location>
        <position position="634"/>
    </location>
</feature>
<gene>
    <name evidence="1" type="ORF">CONPUDRAFT_62603</name>
</gene>
<name>A0A5M3MCL0_CONPW</name>
<dbReference type="OMA" id="EWDQSPR"/>
<dbReference type="EMBL" id="JH711584">
    <property type="protein sequence ID" value="EIW76992.1"/>
    <property type="molecule type" value="Genomic_DNA"/>
</dbReference>
<comment type="caution">
    <text evidence="1">The sequence shown here is derived from an EMBL/GenBank/DDBJ whole genome shotgun (WGS) entry which is preliminary data.</text>
</comment>
<reference evidence="2" key="1">
    <citation type="journal article" date="2012" name="Science">
        <title>The Paleozoic origin of enzymatic lignin decomposition reconstructed from 31 fungal genomes.</title>
        <authorList>
            <person name="Floudas D."/>
            <person name="Binder M."/>
            <person name="Riley R."/>
            <person name="Barry K."/>
            <person name="Blanchette R.A."/>
            <person name="Henrissat B."/>
            <person name="Martinez A.T."/>
            <person name="Otillar R."/>
            <person name="Spatafora J.W."/>
            <person name="Yadav J.S."/>
            <person name="Aerts A."/>
            <person name="Benoit I."/>
            <person name="Boyd A."/>
            <person name="Carlson A."/>
            <person name="Copeland A."/>
            <person name="Coutinho P.M."/>
            <person name="de Vries R.P."/>
            <person name="Ferreira P."/>
            <person name="Findley K."/>
            <person name="Foster B."/>
            <person name="Gaskell J."/>
            <person name="Glotzer D."/>
            <person name="Gorecki P."/>
            <person name="Heitman J."/>
            <person name="Hesse C."/>
            <person name="Hori C."/>
            <person name="Igarashi K."/>
            <person name="Jurgens J.A."/>
            <person name="Kallen N."/>
            <person name="Kersten P."/>
            <person name="Kohler A."/>
            <person name="Kuees U."/>
            <person name="Kumar T.K.A."/>
            <person name="Kuo A."/>
            <person name="LaButti K."/>
            <person name="Larrondo L.F."/>
            <person name="Lindquist E."/>
            <person name="Ling A."/>
            <person name="Lombard V."/>
            <person name="Lucas S."/>
            <person name="Lundell T."/>
            <person name="Martin R."/>
            <person name="McLaughlin D.J."/>
            <person name="Morgenstern I."/>
            <person name="Morin E."/>
            <person name="Murat C."/>
            <person name="Nagy L.G."/>
            <person name="Nolan M."/>
            <person name="Ohm R.A."/>
            <person name="Patyshakuliyeva A."/>
            <person name="Rokas A."/>
            <person name="Ruiz-Duenas F.J."/>
            <person name="Sabat G."/>
            <person name="Salamov A."/>
            <person name="Samejima M."/>
            <person name="Schmutz J."/>
            <person name="Slot J.C."/>
            <person name="St John F."/>
            <person name="Stenlid J."/>
            <person name="Sun H."/>
            <person name="Sun S."/>
            <person name="Syed K."/>
            <person name="Tsang A."/>
            <person name="Wiebenga A."/>
            <person name="Young D."/>
            <person name="Pisabarro A."/>
            <person name="Eastwood D.C."/>
            <person name="Martin F."/>
            <person name="Cullen D."/>
            <person name="Grigoriev I.V."/>
            <person name="Hibbett D.S."/>
        </authorList>
    </citation>
    <scope>NUCLEOTIDE SEQUENCE [LARGE SCALE GENOMIC DNA]</scope>
    <source>
        <strain evidence="2">RWD-64-598 SS2</strain>
    </source>
</reference>
<dbReference type="RefSeq" id="XP_007772383.1">
    <property type="nucleotide sequence ID" value="XM_007774193.1"/>
</dbReference>
<sequence>MKNKVIDEAHLRHLNSARKLINLERALDIRKQLMIAISSQRLPDISRILATALRHGSSVYRIIELVHQAAAGVYHPRGYSDEDLMRGHLFLSLAGKRVADIAHRTMDTPSTSTLRRNRVIPTLHASPGVPTSQELAFNLDASLSVIQKELQAITAGGTLHAVLMFDELAVEKRLRWDDRTNCILGIARESVSKAGLEFTSMADIELLLDEIEKGEVELASEATVGALGFLGSNDTSIYSARPFLLSGSSKRERAEDHADLIRTAISSVNTSPHCQHIRIVNIASDGEARRGRALALLALRVALSPTSSIYSMLSTLRLMDLLVGSDDITIDKDYKHIFKRLRNAILRRLGILVNGVVLLSGVVRTHLEDAGHSQEHLNSVFNVSDRQDVTLAYQLLRDIWQLPPDSRDPLYSQTREALRTFGQMCRHLILPYICIELTLAEQLSHLSAAAHLALGLYTAPGAGSRFLPPQLFFDIMLMVKNVYFTVAKAKVDHPDSPFFLVLLGTDRLESLFGIIRTIVGSDVNVDMRQLADRVTATIVVSTIFAIHPEWDQSPRRLHLPMLTREEVPIEKADHIRPRDFTADLTPGNITLQTTWKLGRREAEDAFGWISERLDAIEAIPGATILAPTGTLLVH</sequence>
<dbReference type="Proteomes" id="UP000053558">
    <property type="component" value="Unassembled WGS sequence"/>
</dbReference>
<organism evidence="1 2">
    <name type="scientific">Coniophora puteana (strain RWD-64-598)</name>
    <name type="common">Brown rot fungus</name>
    <dbReference type="NCBI Taxonomy" id="741705"/>
    <lineage>
        <taxon>Eukaryota</taxon>
        <taxon>Fungi</taxon>
        <taxon>Dikarya</taxon>
        <taxon>Basidiomycota</taxon>
        <taxon>Agaricomycotina</taxon>
        <taxon>Agaricomycetes</taxon>
        <taxon>Agaricomycetidae</taxon>
        <taxon>Boletales</taxon>
        <taxon>Coniophorineae</taxon>
        <taxon>Coniophoraceae</taxon>
        <taxon>Coniophora</taxon>
    </lineage>
</organism>
<keyword evidence="2" id="KW-1185">Reference proteome</keyword>